<dbReference type="Pfam" id="PF02780">
    <property type="entry name" value="Transketolase_C"/>
    <property type="match status" value="1"/>
</dbReference>
<dbReference type="PANTHER" id="PTHR43825:SF1">
    <property type="entry name" value="TRANSKETOLASE-LIKE PYRIMIDINE-BINDING DOMAIN-CONTAINING PROTEIN"/>
    <property type="match status" value="1"/>
</dbReference>
<dbReference type="SUPFAM" id="SSF52518">
    <property type="entry name" value="Thiamin diphosphate-binding fold (THDP-binding)"/>
    <property type="match status" value="1"/>
</dbReference>
<evidence type="ECO:0000259" key="1">
    <source>
        <dbReference type="SMART" id="SM00861"/>
    </source>
</evidence>
<dbReference type="InterPro" id="IPR005475">
    <property type="entry name" value="Transketolase-like_Pyr-bd"/>
</dbReference>
<dbReference type="Gene3D" id="3.40.50.920">
    <property type="match status" value="1"/>
</dbReference>
<accession>A0ABS8FU73</accession>
<organism evidence="2 3">
    <name type="scientific">Ruminococcus turbiniformis</name>
    <dbReference type="NCBI Taxonomy" id="2881258"/>
    <lineage>
        <taxon>Bacteria</taxon>
        <taxon>Bacillati</taxon>
        <taxon>Bacillota</taxon>
        <taxon>Clostridia</taxon>
        <taxon>Eubacteriales</taxon>
        <taxon>Oscillospiraceae</taxon>
        <taxon>Ruminococcus</taxon>
    </lineage>
</organism>
<evidence type="ECO:0000313" key="2">
    <source>
        <dbReference type="EMBL" id="MCC2253059.1"/>
    </source>
</evidence>
<dbReference type="EMBL" id="JAJEQX010000001">
    <property type="protein sequence ID" value="MCC2253059.1"/>
    <property type="molecule type" value="Genomic_DNA"/>
</dbReference>
<dbReference type="SUPFAM" id="SSF52922">
    <property type="entry name" value="TK C-terminal domain-like"/>
    <property type="match status" value="1"/>
</dbReference>
<protein>
    <submittedName>
        <fullName evidence="2">Transketolase family protein</fullName>
    </submittedName>
</protein>
<dbReference type="Proteomes" id="UP001198151">
    <property type="component" value="Unassembled WGS sequence"/>
</dbReference>
<comment type="caution">
    <text evidence="2">The sequence shown here is derived from an EMBL/GenBank/DDBJ whole genome shotgun (WGS) entry which is preliminary data.</text>
</comment>
<dbReference type="Gene3D" id="3.40.50.970">
    <property type="match status" value="1"/>
</dbReference>
<dbReference type="CDD" id="cd07033">
    <property type="entry name" value="TPP_PYR_DXS_TK_like"/>
    <property type="match status" value="1"/>
</dbReference>
<dbReference type="RefSeq" id="WP_227706218.1">
    <property type="nucleotide sequence ID" value="NZ_JAJEQX010000001.1"/>
</dbReference>
<sequence>MAEKIAIRDAFGEALLELGKKNDKVVALEADVGGSTKSAVFGKAFPERYYNVGISELNMVAMSAGMAREGLIPFVNTFAVFLATRSGDPIQSLIAYDKLNVKLCGTYTGLSDSYDGASHQAITDMSYVRAIPNMTVITAADATETKKAVEAVAEYEGPVYLRLSRAAVPVVYGDDMKFEIGKGIKVKEGKDITIITTGTVLSKAIEAAEKLEAEGIHATVVDMHTVKPIDKDLIVECAKETGAIVTVEEHSLQGGLYSAVAEVLAAECPTKVKGIGATDFAESGDYEQLLEKYGYGADNIAAVCKAVLADK</sequence>
<evidence type="ECO:0000313" key="3">
    <source>
        <dbReference type="Proteomes" id="UP001198151"/>
    </source>
</evidence>
<dbReference type="InterPro" id="IPR009014">
    <property type="entry name" value="Transketo_C/PFOR_II"/>
</dbReference>
<dbReference type="Pfam" id="PF02779">
    <property type="entry name" value="Transket_pyr"/>
    <property type="match status" value="1"/>
</dbReference>
<gene>
    <name evidence="2" type="ORF">LKD70_01150</name>
</gene>
<dbReference type="InterPro" id="IPR051157">
    <property type="entry name" value="PDH/Transketolase"/>
</dbReference>
<dbReference type="InterPro" id="IPR033248">
    <property type="entry name" value="Transketolase_C"/>
</dbReference>
<dbReference type="InterPro" id="IPR029061">
    <property type="entry name" value="THDP-binding"/>
</dbReference>
<proteinExistence type="predicted"/>
<feature type="domain" description="Transketolase-like pyrimidine-binding" evidence="1">
    <location>
        <begin position="5"/>
        <end position="170"/>
    </location>
</feature>
<dbReference type="PANTHER" id="PTHR43825">
    <property type="entry name" value="PYRUVATE DEHYDROGENASE E1 COMPONENT"/>
    <property type="match status" value="1"/>
</dbReference>
<name>A0ABS8FU73_9FIRM</name>
<reference evidence="2 3" key="1">
    <citation type="submission" date="2021-10" db="EMBL/GenBank/DDBJ databases">
        <title>Anaerobic single-cell dispensing facilitates the cultivation of human gut bacteria.</title>
        <authorList>
            <person name="Afrizal A."/>
        </authorList>
    </citation>
    <scope>NUCLEOTIDE SEQUENCE [LARGE SCALE GENOMIC DNA]</scope>
    <source>
        <strain evidence="2 3">CLA-AA-H200</strain>
    </source>
</reference>
<dbReference type="SMART" id="SM00861">
    <property type="entry name" value="Transket_pyr"/>
    <property type="match status" value="1"/>
</dbReference>
<keyword evidence="3" id="KW-1185">Reference proteome</keyword>